<reference evidence="1 2" key="2">
    <citation type="submission" date="2020-03" db="EMBL/GenBank/DDBJ databases">
        <authorList>
            <person name="Ichikawa N."/>
            <person name="Kimura A."/>
            <person name="Kitahashi Y."/>
            <person name="Uohara A."/>
        </authorList>
    </citation>
    <scope>NUCLEOTIDE SEQUENCE [LARGE SCALE GENOMIC DNA]</scope>
    <source>
        <strain evidence="1 2">NBRC 105367</strain>
    </source>
</reference>
<name>A0A6F8YXE5_9ACTN</name>
<dbReference type="EMBL" id="AP022871">
    <property type="protein sequence ID" value="BCB90759.1"/>
    <property type="molecule type" value="Genomic_DNA"/>
</dbReference>
<evidence type="ECO:0000313" key="1">
    <source>
        <dbReference type="EMBL" id="BCB90759.1"/>
    </source>
</evidence>
<dbReference type="AlphaFoldDB" id="A0A6F8YXE5"/>
<accession>A0A6F8YXE5</accession>
<sequence length="158" mass="16480">MSTTWRHLPPPAQAIALAASEAVAAAQERDRDGLEAAAGPLAAAEGSGLVLGAVVRLLLEEAHPDGLGGDDVRRVLERCVRDAAAWEPAVDPHLFLVLLAGALGVHDPDERAPRPAPEALARHAAILVAFLLTGTPRPLGGYLTAAFAEIERAELLDD</sequence>
<dbReference type="RefSeq" id="WP_173163170.1">
    <property type="nucleotide sequence ID" value="NZ_AP022871.1"/>
</dbReference>
<proteinExistence type="predicted"/>
<protein>
    <submittedName>
        <fullName evidence="1">Uncharacterized protein</fullName>
    </submittedName>
</protein>
<evidence type="ECO:0000313" key="2">
    <source>
        <dbReference type="Proteomes" id="UP000503011"/>
    </source>
</evidence>
<dbReference type="KEGG" id="psuu:Psuf_080720"/>
<organism evidence="1 2">
    <name type="scientific">Phytohabitans suffuscus</name>
    <dbReference type="NCBI Taxonomy" id="624315"/>
    <lineage>
        <taxon>Bacteria</taxon>
        <taxon>Bacillati</taxon>
        <taxon>Actinomycetota</taxon>
        <taxon>Actinomycetes</taxon>
        <taxon>Micromonosporales</taxon>
        <taxon>Micromonosporaceae</taxon>
    </lineage>
</organism>
<gene>
    <name evidence="1" type="ORF">Psuf_080720</name>
</gene>
<keyword evidence="2" id="KW-1185">Reference proteome</keyword>
<dbReference type="Proteomes" id="UP000503011">
    <property type="component" value="Chromosome"/>
</dbReference>
<reference evidence="1 2" key="1">
    <citation type="submission" date="2020-03" db="EMBL/GenBank/DDBJ databases">
        <title>Whole genome shotgun sequence of Phytohabitans suffuscus NBRC 105367.</title>
        <authorList>
            <person name="Komaki H."/>
            <person name="Tamura T."/>
        </authorList>
    </citation>
    <scope>NUCLEOTIDE SEQUENCE [LARGE SCALE GENOMIC DNA]</scope>
    <source>
        <strain evidence="1 2">NBRC 105367</strain>
    </source>
</reference>